<evidence type="ECO:0000313" key="2">
    <source>
        <dbReference type="EMBL" id="ADV84165.1"/>
    </source>
</evidence>
<protein>
    <submittedName>
        <fullName evidence="2">Uncharacterized protein</fullName>
    </submittedName>
</protein>
<name>E8UXE1_TERSS</name>
<gene>
    <name evidence="2" type="ordered locus">AciPR4_3411</name>
</gene>
<feature type="signal peptide" evidence="1">
    <location>
        <begin position="1"/>
        <end position="21"/>
    </location>
</feature>
<dbReference type="AlphaFoldDB" id="E8UXE1"/>
<dbReference type="Proteomes" id="UP000006844">
    <property type="component" value="Chromosome"/>
</dbReference>
<proteinExistence type="predicted"/>
<accession>E8UXE1</accession>
<keyword evidence="3" id="KW-1185">Reference proteome</keyword>
<dbReference type="RefSeq" id="WP_013569896.1">
    <property type="nucleotide sequence ID" value="NC_014963.1"/>
</dbReference>
<reference evidence="2 3" key="1">
    <citation type="journal article" date="2012" name="Stand. Genomic Sci.">
        <title>Complete genome sequence of Terriglobus saanensis type strain SP1PR4(T), an Acidobacteria from tundra soil.</title>
        <authorList>
            <person name="Rawat S.R."/>
            <person name="Mannisto M.K."/>
            <person name="Starovoytov V."/>
            <person name="Goodwin L."/>
            <person name="Nolan M."/>
            <person name="Hauser L."/>
            <person name="Land M."/>
            <person name="Davenport K.W."/>
            <person name="Woyke T."/>
            <person name="Haggblom M.M."/>
        </authorList>
    </citation>
    <scope>NUCLEOTIDE SEQUENCE</scope>
    <source>
        <strain evidence="3">ATCC BAA-1853 / DSM 23119 / SP1PR4</strain>
    </source>
</reference>
<evidence type="ECO:0000313" key="3">
    <source>
        <dbReference type="Proteomes" id="UP000006844"/>
    </source>
</evidence>
<keyword evidence="1" id="KW-0732">Signal</keyword>
<evidence type="ECO:0000256" key="1">
    <source>
        <dbReference type="SAM" id="SignalP"/>
    </source>
</evidence>
<dbReference type="KEGG" id="tsa:AciPR4_3411"/>
<feature type="chain" id="PRO_5003228855" evidence="1">
    <location>
        <begin position="22"/>
        <end position="58"/>
    </location>
</feature>
<dbReference type="HOGENOM" id="CLU_2977749_0_0_0"/>
<dbReference type="EMBL" id="CP002467">
    <property type="protein sequence ID" value="ADV84165.1"/>
    <property type="molecule type" value="Genomic_DNA"/>
</dbReference>
<organism evidence="2 3">
    <name type="scientific">Terriglobus saanensis (strain ATCC BAA-1853 / DSM 23119 / SP1PR4)</name>
    <dbReference type="NCBI Taxonomy" id="401053"/>
    <lineage>
        <taxon>Bacteria</taxon>
        <taxon>Pseudomonadati</taxon>
        <taxon>Acidobacteriota</taxon>
        <taxon>Terriglobia</taxon>
        <taxon>Terriglobales</taxon>
        <taxon>Acidobacteriaceae</taxon>
        <taxon>Terriglobus</taxon>
    </lineage>
</organism>
<sequence>MKNIVRAFVIALVLTGSAATAYTANSGAIVTNATTVSAIPKPTCPLDDPNHCGMGQNR</sequence>